<feature type="region of interest" description="Disordered" evidence="1">
    <location>
        <begin position="107"/>
        <end position="129"/>
    </location>
</feature>
<keyword evidence="2" id="KW-0732">Signal</keyword>
<comment type="caution">
    <text evidence="3">The sequence shown here is derived from an EMBL/GenBank/DDBJ whole genome shotgun (WGS) entry which is preliminary data.</text>
</comment>
<accession>A0AAD6TUU9</accession>
<gene>
    <name evidence="3" type="ORF">B0H15DRAFT_1025944</name>
</gene>
<organism evidence="3 4">
    <name type="scientific">Mycena belliarum</name>
    <dbReference type="NCBI Taxonomy" id="1033014"/>
    <lineage>
        <taxon>Eukaryota</taxon>
        <taxon>Fungi</taxon>
        <taxon>Dikarya</taxon>
        <taxon>Basidiomycota</taxon>
        <taxon>Agaricomycotina</taxon>
        <taxon>Agaricomycetes</taxon>
        <taxon>Agaricomycetidae</taxon>
        <taxon>Agaricales</taxon>
        <taxon>Marasmiineae</taxon>
        <taxon>Mycenaceae</taxon>
        <taxon>Mycena</taxon>
    </lineage>
</organism>
<dbReference type="AlphaFoldDB" id="A0AAD6TUU9"/>
<evidence type="ECO:0000256" key="1">
    <source>
        <dbReference type="SAM" id="MobiDB-lite"/>
    </source>
</evidence>
<evidence type="ECO:0000313" key="3">
    <source>
        <dbReference type="EMBL" id="KAJ7078153.1"/>
    </source>
</evidence>
<protein>
    <submittedName>
        <fullName evidence="3">Uncharacterized protein</fullName>
    </submittedName>
</protein>
<evidence type="ECO:0000256" key="2">
    <source>
        <dbReference type="SAM" id="SignalP"/>
    </source>
</evidence>
<reference evidence="3" key="1">
    <citation type="submission" date="2023-03" db="EMBL/GenBank/DDBJ databases">
        <title>Massive genome expansion in bonnet fungi (Mycena s.s.) driven by repeated elements and novel gene families across ecological guilds.</title>
        <authorList>
            <consortium name="Lawrence Berkeley National Laboratory"/>
            <person name="Harder C.B."/>
            <person name="Miyauchi S."/>
            <person name="Viragh M."/>
            <person name="Kuo A."/>
            <person name="Thoen E."/>
            <person name="Andreopoulos B."/>
            <person name="Lu D."/>
            <person name="Skrede I."/>
            <person name="Drula E."/>
            <person name="Henrissat B."/>
            <person name="Morin E."/>
            <person name="Kohler A."/>
            <person name="Barry K."/>
            <person name="LaButti K."/>
            <person name="Morin E."/>
            <person name="Salamov A."/>
            <person name="Lipzen A."/>
            <person name="Mereny Z."/>
            <person name="Hegedus B."/>
            <person name="Baldrian P."/>
            <person name="Stursova M."/>
            <person name="Weitz H."/>
            <person name="Taylor A."/>
            <person name="Grigoriev I.V."/>
            <person name="Nagy L.G."/>
            <person name="Martin F."/>
            <person name="Kauserud H."/>
        </authorList>
    </citation>
    <scope>NUCLEOTIDE SEQUENCE</scope>
    <source>
        <strain evidence="3">CBHHK173m</strain>
    </source>
</reference>
<feature type="signal peptide" evidence="2">
    <location>
        <begin position="1"/>
        <end position="27"/>
    </location>
</feature>
<proteinExistence type="predicted"/>
<dbReference type="Proteomes" id="UP001222325">
    <property type="component" value="Unassembled WGS sequence"/>
</dbReference>
<name>A0AAD6TUU9_9AGAR</name>
<feature type="compositionally biased region" description="Low complexity" evidence="1">
    <location>
        <begin position="118"/>
        <end position="127"/>
    </location>
</feature>
<keyword evidence="4" id="KW-1185">Reference proteome</keyword>
<evidence type="ECO:0000313" key="4">
    <source>
        <dbReference type="Proteomes" id="UP001222325"/>
    </source>
</evidence>
<feature type="chain" id="PRO_5042068822" evidence="2">
    <location>
        <begin position="28"/>
        <end position="460"/>
    </location>
</feature>
<dbReference type="EMBL" id="JARJCN010000068">
    <property type="protein sequence ID" value="KAJ7078153.1"/>
    <property type="molecule type" value="Genomic_DNA"/>
</dbReference>
<sequence length="460" mass="50730">MHRLSSLHHHRCFLVFLASISNPGGFGRVPNVKGTLCTMHGFSQVSPTRAQRLLPEVRRPSGALSAHGQHIPATTQAIKRARVVARHRMDSPISLRTTCSRTRPRIHPRRVRAPGAPSSTQSTASSTDYGRSVRRALFSITTRPNVPSLLVESPSPSSASRFCSQTHRSLWLAQNIAPLQCCFRESQFDIILRSQRARPDGGGLRHTLTPSSCFLNLSSDSEFVGWGYLRVTGHRRSLWRLLADFPVGRKIHAVPQALHHGRARICAPDPWCTVFMHAAVFHVATMVALALVCVHRGRAGNGQLQGNWVVGQAPTSAGVEHKLSNGFCLGRLELPATECAPSYIGRIKPGRFPRVLCNLHLPAIALNTLVLATVPLETVLRSANALNVLAEMAAGRWPRTRHCGGSVRRSPHRYPERVRALHAARAIFRRPVSSLPRPRSHMETRSTTLLSDVRLPLPCD</sequence>